<comment type="caution">
    <text evidence="18">The sequence shown here is derived from an EMBL/GenBank/DDBJ whole genome shotgun (WGS) entry which is preliminary data.</text>
</comment>
<reference evidence="18 19" key="1">
    <citation type="submission" date="2022-05" db="EMBL/GenBank/DDBJ databases">
        <title>Description of the Bartonella bilalgolemii sp. nov. Isolated from Apodemus uralensis (Pallas 1811).</title>
        <authorList>
            <person name="Zgheib R."/>
            <person name="Celebi B."/>
        </authorList>
    </citation>
    <scope>NUCLEOTIDE SEQUENCE [LARGE SCALE GENOMIC DNA]</scope>
    <source>
        <strain evidence="18 19">G70</strain>
    </source>
</reference>
<evidence type="ECO:0000256" key="7">
    <source>
        <dbReference type="ARBA" id="ARBA00022781"/>
    </source>
</evidence>
<name>A0ABT0P8I1_9HYPH</name>
<keyword evidence="4 15" id="KW-1003">Cell membrane</keyword>
<evidence type="ECO:0000256" key="12">
    <source>
        <dbReference type="ARBA" id="ARBA00025198"/>
    </source>
</evidence>
<dbReference type="InterPro" id="IPR050059">
    <property type="entry name" value="ATP_synthase_B_chain"/>
</dbReference>
<keyword evidence="8 15" id="KW-1133">Transmembrane helix</keyword>
<accession>A0ABT0P8I1</accession>
<dbReference type="PANTHER" id="PTHR33445:SF1">
    <property type="entry name" value="ATP SYNTHASE SUBUNIT B"/>
    <property type="match status" value="1"/>
</dbReference>
<feature type="transmembrane region" description="Helical" evidence="15">
    <location>
        <begin position="27"/>
        <end position="48"/>
    </location>
</feature>
<dbReference type="HAMAP" id="MF_01398">
    <property type="entry name" value="ATP_synth_b_bprime"/>
    <property type="match status" value="1"/>
</dbReference>
<keyword evidence="11 15" id="KW-0066">ATP synthesis</keyword>
<evidence type="ECO:0000256" key="15">
    <source>
        <dbReference type="HAMAP-Rule" id="MF_01398"/>
    </source>
</evidence>
<evidence type="ECO:0000313" key="18">
    <source>
        <dbReference type="EMBL" id="MCL6229765.1"/>
    </source>
</evidence>
<evidence type="ECO:0000313" key="19">
    <source>
        <dbReference type="Proteomes" id="UP001523003"/>
    </source>
</evidence>
<keyword evidence="10 15" id="KW-0472">Membrane</keyword>
<keyword evidence="5 15" id="KW-0138">CF(0)</keyword>
<keyword evidence="9 15" id="KW-0406">Ion transport</keyword>
<evidence type="ECO:0000256" key="10">
    <source>
        <dbReference type="ARBA" id="ARBA00023136"/>
    </source>
</evidence>
<dbReference type="Proteomes" id="UP001523003">
    <property type="component" value="Unassembled WGS sequence"/>
</dbReference>
<evidence type="ECO:0000256" key="1">
    <source>
        <dbReference type="ARBA" id="ARBA00004377"/>
    </source>
</evidence>
<evidence type="ECO:0000256" key="9">
    <source>
        <dbReference type="ARBA" id="ARBA00023065"/>
    </source>
</evidence>
<proteinExistence type="inferred from homology"/>
<evidence type="ECO:0000256" key="11">
    <source>
        <dbReference type="ARBA" id="ARBA00023310"/>
    </source>
</evidence>
<keyword evidence="19" id="KW-1185">Reference proteome</keyword>
<comment type="subcellular location">
    <subcellularLocation>
        <location evidence="1">Cell inner membrane</location>
        <topology evidence="1">Single-pass membrane protein</topology>
    </subcellularLocation>
    <subcellularLocation>
        <location evidence="15">Cell membrane</location>
        <topology evidence="15">Single-pass membrane protein</topology>
    </subcellularLocation>
</comment>
<feature type="coiled-coil region" evidence="17">
    <location>
        <begin position="78"/>
        <end position="149"/>
    </location>
</feature>
<evidence type="ECO:0000256" key="5">
    <source>
        <dbReference type="ARBA" id="ARBA00022547"/>
    </source>
</evidence>
<evidence type="ECO:0000256" key="17">
    <source>
        <dbReference type="SAM" id="Coils"/>
    </source>
</evidence>
<dbReference type="EMBL" id="JAMCOF010000005">
    <property type="protein sequence ID" value="MCL6229765.1"/>
    <property type="molecule type" value="Genomic_DNA"/>
</dbReference>
<evidence type="ECO:0000256" key="14">
    <source>
        <dbReference type="ARBA" id="ARBA00025830"/>
    </source>
</evidence>
<dbReference type="PANTHER" id="PTHR33445">
    <property type="entry name" value="ATP SYNTHASE SUBUNIT B', CHLOROPLASTIC"/>
    <property type="match status" value="1"/>
</dbReference>
<comment type="function">
    <text evidence="12 15">F(1)F(0) ATP synthase produces ATP from ADP in the presence of a proton or sodium gradient. F-type ATPases consist of two structural domains, F(1) containing the extramembraneous catalytic core and F(0) containing the membrane proton channel, linked together by a central stalk and a peripheral stalk. During catalysis, ATP synthesis in the catalytic domain of F(1) is coupled via a rotary mechanism of the central stalk subunits to proton translocation.</text>
</comment>
<keyword evidence="17" id="KW-0175">Coiled coil</keyword>
<dbReference type="CDD" id="cd06503">
    <property type="entry name" value="ATP-synt_Fo_b"/>
    <property type="match status" value="1"/>
</dbReference>
<dbReference type="Pfam" id="PF00430">
    <property type="entry name" value="ATP-synt_B"/>
    <property type="match status" value="1"/>
</dbReference>
<sequence>MLGCHDGEVGFNSITEHANRIFPPFDFVYFGSHFLWLAISFGFFYLFVSRVIVPRIGSVIETRRDRIVSDLDQAMRIKQETDTVIEIYEKKLAEARLEAKAMIHAANNEIKLKAELQREKIEAVLEKKLENAEDKIKEIQNKAMQNVNLIAEDITFEIIKKLIDVDINKKSVNSAIKAVSH</sequence>
<dbReference type="Gene3D" id="6.10.250.1580">
    <property type="match status" value="1"/>
</dbReference>
<keyword evidence="7 15" id="KW-0375">Hydrogen ion transport</keyword>
<keyword evidence="3 15" id="KW-0813">Transport</keyword>
<protein>
    <recommendedName>
        <fullName evidence="15">ATP synthase subunit b</fullName>
    </recommendedName>
    <alternativeName>
        <fullName evidence="15">ATP synthase F(0) sector subunit b</fullName>
    </alternativeName>
    <alternativeName>
        <fullName evidence="15">ATPase subunit I</fullName>
    </alternativeName>
    <alternativeName>
        <fullName evidence="15">F-type ATPase subunit b</fullName>
        <shortName evidence="15">F-ATPase subunit b</shortName>
    </alternativeName>
</protein>
<evidence type="ECO:0000256" key="4">
    <source>
        <dbReference type="ARBA" id="ARBA00022475"/>
    </source>
</evidence>
<comment type="similarity">
    <text evidence="2 15 16">Belongs to the ATPase B chain family.</text>
</comment>
<organism evidence="18 19">
    <name type="scientific">Bartonella bilalgolemii</name>
    <dbReference type="NCBI Taxonomy" id="2942911"/>
    <lineage>
        <taxon>Bacteria</taxon>
        <taxon>Pseudomonadati</taxon>
        <taxon>Pseudomonadota</taxon>
        <taxon>Alphaproteobacteria</taxon>
        <taxon>Hyphomicrobiales</taxon>
        <taxon>Bartonellaceae</taxon>
        <taxon>Bartonella</taxon>
    </lineage>
</organism>
<evidence type="ECO:0000256" key="8">
    <source>
        <dbReference type="ARBA" id="ARBA00022989"/>
    </source>
</evidence>
<comment type="function">
    <text evidence="13">Component of the F(0) channel, it forms part of the peripheral stalk, linking F(1) to F(0). The b'-subunit is a diverged and duplicated form of b found in plants and photosynthetic bacteria.</text>
</comment>
<evidence type="ECO:0000256" key="2">
    <source>
        <dbReference type="ARBA" id="ARBA00005513"/>
    </source>
</evidence>
<dbReference type="InterPro" id="IPR002146">
    <property type="entry name" value="ATP_synth_b/b'su_bac/chlpt"/>
</dbReference>
<evidence type="ECO:0000256" key="16">
    <source>
        <dbReference type="RuleBase" id="RU003848"/>
    </source>
</evidence>
<evidence type="ECO:0000256" key="13">
    <source>
        <dbReference type="ARBA" id="ARBA00025614"/>
    </source>
</evidence>
<keyword evidence="6 15" id="KW-0812">Transmembrane</keyword>
<gene>
    <name evidence="15" type="primary">atpF</name>
    <name evidence="18" type="ORF">M4Z11_03980</name>
</gene>
<evidence type="ECO:0000256" key="3">
    <source>
        <dbReference type="ARBA" id="ARBA00022448"/>
    </source>
</evidence>
<comment type="subunit">
    <text evidence="14 15">F-type ATPases have 2 components, F(1) - the catalytic core - and F(0) - the membrane proton channel. F(1) has five subunits: alpha(3), beta(3), gamma(1), delta(1), epsilon(1). F(0) has three main subunits: a(1), b(2) and c(10-14). The alpha and beta chains form an alternating ring which encloses part of the gamma chain. F(1) is attached to F(0) by a central stalk formed by the gamma and epsilon chains, while a peripheral stalk is formed by the delta and b chains.</text>
</comment>
<evidence type="ECO:0000256" key="6">
    <source>
        <dbReference type="ARBA" id="ARBA00022692"/>
    </source>
</evidence>
<dbReference type="NCBIfam" id="NF006612">
    <property type="entry name" value="PRK09174.1"/>
    <property type="match status" value="1"/>
</dbReference>